<sequence length="106" mass="11803">MLVCFNHPESGSDVCLGSMSWAAVALWEQYLSCNRKLDASYRSPFLKCCLGIVALVQGCPSRHLESYFPATFGCIPSPVHQNQMAEFPHQHVIKLCRGLVMTHSCD</sequence>
<reference evidence="1 2" key="1">
    <citation type="submission" date="2021-06" db="EMBL/GenBank/DDBJ databases">
        <authorList>
            <person name="Palmer J.M."/>
        </authorList>
    </citation>
    <scope>NUCLEOTIDE SEQUENCE [LARGE SCALE GENOMIC DNA]</scope>
    <source>
        <strain evidence="1 2">AS_MEX2019</strain>
        <tissue evidence="1">Muscle</tissue>
    </source>
</reference>
<dbReference type="EMBL" id="JAHRIP010034805">
    <property type="protein sequence ID" value="MEQ2293865.1"/>
    <property type="molecule type" value="Genomic_DNA"/>
</dbReference>
<name>A0ABV0YJS2_9TELE</name>
<evidence type="ECO:0000313" key="1">
    <source>
        <dbReference type="EMBL" id="MEQ2293865.1"/>
    </source>
</evidence>
<dbReference type="Proteomes" id="UP001469553">
    <property type="component" value="Unassembled WGS sequence"/>
</dbReference>
<protein>
    <submittedName>
        <fullName evidence="1">Uncharacterized protein</fullName>
    </submittedName>
</protein>
<accession>A0ABV0YJS2</accession>
<gene>
    <name evidence="1" type="ORF">AMECASPLE_037809</name>
</gene>
<proteinExistence type="predicted"/>
<keyword evidence="2" id="KW-1185">Reference proteome</keyword>
<organism evidence="1 2">
    <name type="scientific">Ameca splendens</name>
    <dbReference type="NCBI Taxonomy" id="208324"/>
    <lineage>
        <taxon>Eukaryota</taxon>
        <taxon>Metazoa</taxon>
        <taxon>Chordata</taxon>
        <taxon>Craniata</taxon>
        <taxon>Vertebrata</taxon>
        <taxon>Euteleostomi</taxon>
        <taxon>Actinopterygii</taxon>
        <taxon>Neopterygii</taxon>
        <taxon>Teleostei</taxon>
        <taxon>Neoteleostei</taxon>
        <taxon>Acanthomorphata</taxon>
        <taxon>Ovalentaria</taxon>
        <taxon>Atherinomorphae</taxon>
        <taxon>Cyprinodontiformes</taxon>
        <taxon>Goodeidae</taxon>
        <taxon>Ameca</taxon>
    </lineage>
</organism>
<evidence type="ECO:0000313" key="2">
    <source>
        <dbReference type="Proteomes" id="UP001469553"/>
    </source>
</evidence>
<comment type="caution">
    <text evidence="1">The sequence shown here is derived from an EMBL/GenBank/DDBJ whole genome shotgun (WGS) entry which is preliminary data.</text>
</comment>